<evidence type="ECO:0000313" key="15">
    <source>
        <dbReference type="EMBL" id="TRL41842.1"/>
    </source>
</evidence>
<dbReference type="PROSITE" id="PS51352">
    <property type="entry name" value="THIOREDOXIN_2"/>
    <property type="match status" value="1"/>
</dbReference>
<evidence type="ECO:0000256" key="9">
    <source>
        <dbReference type="ARBA" id="ARBA00032824"/>
    </source>
</evidence>
<name>A0A549TGE1_9HYPH</name>
<dbReference type="InterPro" id="IPR024706">
    <property type="entry name" value="Peroxiredoxin_AhpC-typ"/>
</dbReference>
<evidence type="ECO:0000256" key="12">
    <source>
        <dbReference type="ARBA" id="ARBA00049091"/>
    </source>
</evidence>
<dbReference type="NCBIfam" id="NF006960">
    <property type="entry name" value="PRK09437.1"/>
    <property type="match status" value="1"/>
</dbReference>
<comment type="function">
    <text evidence="1">Thiol-specific peroxidase that catalyzes the reduction of hydrogen peroxide and organic hydroperoxides to water and alcohols, respectively. Plays a role in cell protection against oxidative stress by detoxifying peroxides and as sensor of hydrogen peroxide-mediated signaling events.</text>
</comment>
<reference evidence="15 16" key="1">
    <citation type="submission" date="2019-07" db="EMBL/GenBank/DDBJ databases">
        <title>Ln-dependent methylotrophs.</title>
        <authorList>
            <person name="Tani A."/>
        </authorList>
    </citation>
    <scope>NUCLEOTIDE SEQUENCE [LARGE SCALE GENOMIC DNA]</scope>
    <source>
        <strain evidence="15 16">SM12</strain>
    </source>
</reference>
<evidence type="ECO:0000259" key="14">
    <source>
        <dbReference type="PROSITE" id="PS51352"/>
    </source>
</evidence>
<dbReference type="InterPro" id="IPR000866">
    <property type="entry name" value="AhpC/TSA"/>
</dbReference>
<evidence type="ECO:0000256" key="5">
    <source>
        <dbReference type="ARBA" id="ARBA00022862"/>
    </source>
</evidence>
<dbReference type="InterPro" id="IPR013766">
    <property type="entry name" value="Thioredoxin_domain"/>
</dbReference>
<evidence type="ECO:0000256" key="1">
    <source>
        <dbReference type="ARBA" id="ARBA00003330"/>
    </source>
</evidence>
<dbReference type="GO" id="GO:0034599">
    <property type="term" value="P:cellular response to oxidative stress"/>
    <property type="evidence" value="ECO:0007669"/>
    <property type="project" value="TreeGrafter"/>
</dbReference>
<comment type="subunit">
    <text evidence="2">Monomer.</text>
</comment>
<protein>
    <recommendedName>
        <fullName evidence="3">thioredoxin-dependent peroxiredoxin</fullName>
        <ecNumber evidence="3">1.11.1.24</ecNumber>
    </recommendedName>
    <alternativeName>
        <fullName evidence="9">Thioredoxin peroxidase</fullName>
    </alternativeName>
    <alternativeName>
        <fullName evidence="11">Thioredoxin-dependent peroxiredoxin Bcp</fullName>
    </alternativeName>
</protein>
<feature type="domain" description="Thioredoxin" evidence="14">
    <location>
        <begin position="4"/>
        <end position="155"/>
    </location>
</feature>
<dbReference type="GO" id="GO:0005737">
    <property type="term" value="C:cytoplasm"/>
    <property type="evidence" value="ECO:0007669"/>
    <property type="project" value="TreeGrafter"/>
</dbReference>
<comment type="catalytic activity">
    <reaction evidence="12">
        <text>a hydroperoxide + [thioredoxin]-dithiol = an alcohol + [thioredoxin]-disulfide + H2O</text>
        <dbReference type="Rhea" id="RHEA:62620"/>
        <dbReference type="Rhea" id="RHEA-COMP:10698"/>
        <dbReference type="Rhea" id="RHEA-COMP:10700"/>
        <dbReference type="ChEBI" id="CHEBI:15377"/>
        <dbReference type="ChEBI" id="CHEBI:29950"/>
        <dbReference type="ChEBI" id="CHEBI:30879"/>
        <dbReference type="ChEBI" id="CHEBI:35924"/>
        <dbReference type="ChEBI" id="CHEBI:50058"/>
        <dbReference type="EC" id="1.11.1.24"/>
    </reaction>
</comment>
<feature type="active site" description="Cysteine sulfenic acid (-SOH) intermediate; for peroxidase activity" evidence="13">
    <location>
        <position position="46"/>
    </location>
</feature>
<dbReference type="InterPro" id="IPR036249">
    <property type="entry name" value="Thioredoxin-like_sf"/>
</dbReference>
<evidence type="ECO:0000256" key="11">
    <source>
        <dbReference type="ARBA" id="ARBA00042639"/>
    </source>
</evidence>
<dbReference type="CDD" id="cd03017">
    <property type="entry name" value="PRX_BCP"/>
    <property type="match status" value="1"/>
</dbReference>
<gene>
    <name evidence="15" type="ORF">FNA46_02930</name>
</gene>
<evidence type="ECO:0000256" key="13">
    <source>
        <dbReference type="PIRSR" id="PIRSR000239-1"/>
    </source>
</evidence>
<evidence type="ECO:0000256" key="7">
    <source>
        <dbReference type="ARBA" id="ARBA00023157"/>
    </source>
</evidence>
<dbReference type="RefSeq" id="WP_142880849.1">
    <property type="nucleotide sequence ID" value="NZ_VJMG01000008.1"/>
</dbReference>
<evidence type="ECO:0000256" key="3">
    <source>
        <dbReference type="ARBA" id="ARBA00013017"/>
    </source>
</evidence>
<proteinExistence type="inferred from homology"/>
<sequence length="155" mass="16598">MSELVSGMPAPDFTLPRDGGGTITLSDLRGKPVVVYFYPKDDTSGCTTEALQFTALSGEFEKAGTTVIGISPDSAAKHDKFIKKHNLTVALAADEEQVAANAYGVWKEKSMYGKKYMGIERSTFLIAADGSIARVWPKVKVEGHAEEVLAAAQAL</sequence>
<evidence type="ECO:0000256" key="10">
    <source>
        <dbReference type="ARBA" id="ARBA00038489"/>
    </source>
</evidence>
<evidence type="ECO:0000256" key="6">
    <source>
        <dbReference type="ARBA" id="ARBA00023002"/>
    </source>
</evidence>
<keyword evidence="16" id="KW-1185">Reference proteome</keyword>
<keyword evidence="5" id="KW-0049">Antioxidant</keyword>
<evidence type="ECO:0000256" key="4">
    <source>
        <dbReference type="ARBA" id="ARBA00022559"/>
    </source>
</evidence>
<dbReference type="EC" id="1.11.1.24" evidence="3"/>
<accession>A0A549TGE1</accession>
<evidence type="ECO:0000313" key="16">
    <source>
        <dbReference type="Proteomes" id="UP000316801"/>
    </source>
</evidence>
<dbReference type="PANTHER" id="PTHR42801">
    <property type="entry name" value="THIOREDOXIN-DEPENDENT PEROXIDE REDUCTASE"/>
    <property type="match status" value="1"/>
</dbReference>
<evidence type="ECO:0000256" key="2">
    <source>
        <dbReference type="ARBA" id="ARBA00011245"/>
    </source>
</evidence>
<dbReference type="InterPro" id="IPR050924">
    <property type="entry name" value="Peroxiredoxin_BCP/PrxQ"/>
</dbReference>
<organism evidence="15 16">
    <name type="scientific">Rhizobium straminoryzae</name>
    <dbReference type="NCBI Taxonomy" id="1387186"/>
    <lineage>
        <taxon>Bacteria</taxon>
        <taxon>Pseudomonadati</taxon>
        <taxon>Pseudomonadota</taxon>
        <taxon>Alphaproteobacteria</taxon>
        <taxon>Hyphomicrobiales</taxon>
        <taxon>Rhizobiaceae</taxon>
        <taxon>Rhizobium/Agrobacterium group</taxon>
        <taxon>Rhizobium</taxon>
    </lineage>
</organism>
<keyword evidence="8" id="KW-0676">Redox-active center</keyword>
<dbReference type="GO" id="GO:0008379">
    <property type="term" value="F:thioredoxin peroxidase activity"/>
    <property type="evidence" value="ECO:0007669"/>
    <property type="project" value="TreeGrafter"/>
</dbReference>
<dbReference type="PANTHER" id="PTHR42801:SF4">
    <property type="entry name" value="AHPC_TSA FAMILY PROTEIN"/>
    <property type="match status" value="1"/>
</dbReference>
<evidence type="ECO:0000256" key="8">
    <source>
        <dbReference type="ARBA" id="ARBA00023284"/>
    </source>
</evidence>
<dbReference type="FunFam" id="3.40.30.10:FF:000007">
    <property type="entry name" value="Thioredoxin-dependent thiol peroxidase"/>
    <property type="match status" value="1"/>
</dbReference>
<comment type="caution">
    <text evidence="15">The sequence shown here is derived from an EMBL/GenBank/DDBJ whole genome shotgun (WGS) entry which is preliminary data.</text>
</comment>
<keyword evidence="6 15" id="KW-0560">Oxidoreductase</keyword>
<dbReference type="SUPFAM" id="SSF52833">
    <property type="entry name" value="Thioredoxin-like"/>
    <property type="match status" value="1"/>
</dbReference>
<dbReference type="PIRSF" id="PIRSF000239">
    <property type="entry name" value="AHPC"/>
    <property type="match status" value="1"/>
</dbReference>
<dbReference type="Pfam" id="PF00578">
    <property type="entry name" value="AhpC-TSA"/>
    <property type="match status" value="1"/>
</dbReference>
<comment type="similarity">
    <text evidence="10">Belongs to the peroxiredoxin family. BCP/PrxQ subfamily.</text>
</comment>
<dbReference type="EMBL" id="VJMG01000008">
    <property type="protein sequence ID" value="TRL41842.1"/>
    <property type="molecule type" value="Genomic_DNA"/>
</dbReference>
<dbReference type="Gene3D" id="3.40.30.10">
    <property type="entry name" value="Glutaredoxin"/>
    <property type="match status" value="1"/>
</dbReference>
<dbReference type="Proteomes" id="UP000316801">
    <property type="component" value="Unassembled WGS sequence"/>
</dbReference>
<dbReference type="AlphaFoldDB" id="A0A549TGE1"/>
<dbReference type="GO" id="GO:0045454">
    <property type="term" value="P:cell redox homeostasis"/>
    <property type="evidence" value="ECO:0007669"/>
    <property type="project" value="TreeGrafter"/>
</dbReference>
<keyword evidence="4 15" id="KW-0575">Peroxidase</keyword>
<keyword evidence="7" id="KW-1015">Disulfide bond</keyword>